<evidence type="ECO:0000313" key="13">
    <source>
        <dbReference type="Proteomes" id="UP000245768"/>
    </source>
</evidence>
<feature type="domain" description="NodB homology" evidence="11">
    <location>
        <begin position="129"/>
        <end position="330"/>
    </location>
</feature>
<gene>
    <name evidence="12" type="ORF">FA10DRAFT_290230</name>
</gene>
<keyword evidence="3" id="KW-0472">Membrane</keyword>
<proteinExistence type="predicted"/>
<feature type="region of interest" description="Disordered" evidence="9">
    <location>
        <begin position="85"/>
        <end position="106"/>
    </location>
</feature>
<evidence type="ECO:0000256" key="9">
    <source>
        <dbReference type="SAM" id="MobiDB-lite"/>
    </source>
</evidence>
<dbReference type="EMBL" id="KZ819634">
    <property type="protein sequence ID" value="PWN93092.1"/>
    <property type="molecule type" value="Genomic_DNA"/>
</dbReference>
<dbReference type="InterPro" id="IPR011330">
    <property type="entry name" value="Glyco_hydro/deAcase_b/a-brl"/>
</dbReference>
<evidence type="ECO:0000259" key="11">
    <source>
        <dbReference type="PROSITE" id="PS51677"/>
    </source>
</evidence>
<dbReference type="GO" id="GO:0098552">
    <property type="term" value="C:side of membrane"/>
    <property type="evidence" value="ECO:0007669"/>
    <property type="project" value="UniProtKB-KW"/>
</dbReference>
<feature type="signal peptide" evidence="10">
    <location>
        <begin position="1"/>
        <end position="26"/>
    </location>
</feature>
<keyword evidence="6" id="KW-0378">Hydrolase</keyword>
<evidence type="ECO:0000256" key="7">
    <source>
        <dbReference type="ARBA" id="ARBA00023277"/>
    </source>
</evidence>
<dbReference type="GO" id="GO:0005886">
    <property type="term" value="C:plasma membrane"/>
    <property type="evidence" value="ECO:0007669"/>
    <property type="project" value="UniProtKB-SubCell"/>
</dbReference>
<sequence length="330" mass="37153">MVRPCYPGALLTVGVIFTFLSGQTFAANVPSGQKDAELRAREILLSQLPPSVRADLETRDPSEYELGHEDILARTEQQQRDFWKRAPQGRHPDGSSGTSNLNLNSQPWRQPYNRQGYIGGYWTECQDGQSVAVTIDDGPNENWQKVKEKAIDKYNAQGDLTHFTNGFNYVCIYEDNYKDWCRGIIDAGGILGGHSWSHVDFLYNLTTAQVDEQVGLLEEALYKQKWGYEIVHWSKQTGDADGASKTDQLKVWRGVKPTDILLVHEQALEGLEEGMRILYEERKMKSVPIDKCLGLKSPYKIKAKPKAKDSTWTCDGKPIPGKGYGIPPNN</sequence>
<keyword evidence="8" id="KW-0449">Lipoprotein</keyword>
<evidence type="ECO:0000256" key="10">
    <source>
        <dbReference type="SAM" id="SignalP"/>
    </source>
</evidence>
<dbReference type="InParanoid" id="A0A316YVF1"/>
<comment type="cofactor">
    <cofactor evidence="1">
        <name>Co(2+)</name>
        <dbReference type="ChEBI" id="CHEBI:48828"/>
    </cofactor>
</comment>
<dbReference type="PANTHER" id="PTHR46471:SF2">
    <property type="entry name" value="CHITIN DEACETYLASE-RELATED"/>
    <property type="match status" value="1"/>
</dbReference>
<feature type="compositionally biased region" description="Low complexity" evidence="9">
    <location>
        <begin position="94"/>
        <end position="105"/>
    </location>
</feature>
<dbReference type="Proteomes" id="UP000245768">
    <property type="component" value="Unassembled WGS sequence"/>
</dbReference>
<dbReference type="PROSITE" id="PS51677">
    <property type="entry name" value="NODB"/>
    <property type="match status" value="1"/>
</dbReference>
<evidence type="ECO:0000256" key="5">
    <source>
        <dbReference type="ARBA" id="ARBA00022729"/>
    </source>
</evidence>
<evidence type="ECO:0000256" key="1">
    <source>
        <dbReference type="ARBA" id="ARBA00001941"/>
    </source>
</evidence>
<dbReference type="GO" id="GO:0005975">
    <property type="term" value="P:carbohydrate metabolic process"/>
    <property type="evidence" value="ECO:0007669"/>
    <property type="project" value="InterPro"/>
</dbReference>
<name>A0A316YVF1_9BASI</name>
<dbReference type="Gene3D" id="3.20.20.370">
    <property type="entry name" value="Glycoside hydrolase/deacetylase"/>
    <property type="match status" value="1"/>
</dbReference>
<keyword evidence="3" id="KW-0336">GPI-anchor</keyword>
<dbReference type="SUPFAM" id="SSF88713">
    <property type="entry name" value="Glycoside hydrolase/deacetylase"/>
    <property type="match status" value="1"/>
</dbReference>
<dbReference type="Pfam" id="PF01522">
    <property type="entry name" value="Polysacc_deac_1"/>
    <property type="match status" value="1"/>
</dbReference>
<dbReference type="GO" id="GO:0016810">
    <property type="term" value="F:hydrolase activity, acting on carbon-nitrogen (but not peptide) bonds"/>
    <property type="evidence" value="ECO:0007669"/>
    <property type="project" value="InterPro"/>
</dbReference>
<evidence type="ECO:0000256" key="4">
    <source>
        <dbReference type="ARBA" id="ARBA00022723"/>
    </source>
</evidence>
<feature type="chain" id="PRO_5016462277" description="NodB homology domain-containing protein" evidence="10">
    <location>
        <begin position="27"/>
        <end position="330"/>
    </location>
</feature>
<dbReference type="InterPro" id="IPR002509">
    <property type="entry name" value="NODB_dom"/>
</dbReference>
<accession>A0A316YVF1</accession>
<keyword evidence="3" id="KW-0325">Glycoprotein</keyword>
<dbReference type="PANTHER" id="PTHR46471">
    <property type="entry name" value="CHITIN DEACETYLASE"/>
    <property type="match status" value="1"/>
</dbReference>
<reference evidence="12 13" key="1">
    <citation type="journal article" date="2018" name="Mol. Biol. Evol.">
        <title>Broad Genomic Sampling Reveals a Smut Pathogenic Ancestry of the Fungal Clade Ustilaginomycotina.</title>
        <authorList>
            <person name="Kijpornyongpan T."/>
            <person name="Mondo S.J."/>
            <person name="Barry K."/>
            <person name="Sandor L."/>
            <person name="Lee J."/>
            <person name="Lipzen A."/>
            <person name="Pangilinan J."/>
            <person name="LaButti K."/>
            <person name="Hainaut M."/>
            <person name="Henrissat B."/>
            <person name="Grigoriev I.V."/>
            <person name="Spatafora J.W."/>
            <person name="Aime M.C."/>
        </authorList>
    </citation>
    <scope>NUCLEOTIDE SEQUENCE [LARGE SCALE GENOMIC DNA]</scope>
    <source>
        <strain evidence="12 13">MCA 4198</strain>
    </source>
</reference>
<evidence type="ECO:0000256" key="8">
    <source>
        <dbReference type="ARBA" id="ARBA00023288"/>
    </source>
</evidence>
<dbReference type="OrthoDB" id="407355at2759"/>
<dbReference type="AlphaFoldDB" id="A0A316YVF1"/>
<dbReference type="RefSeq" id="XP_025380290.1">
    <property type="nucleotide sequence ID" value="XM_025524338.1"/>
</dbReference>
<keyword evidence="13" id="KW-1185">Reference proteome</keyword>
<keyword evidence="4" id="KW-0479">Metal-binding</keyword>
<dbReference type="STRING" id="215250.A0A316YVF1"/>
<evidence type="ECO:0000256" key="6">
    <source>
        <dbReference type="ARBA" id="ARBA00022801"/>
    </source>
</evidence>
<evidence type="ECO:0000256" key="3">
    <source>
        <dbReference type="ARBA" id="ARBA00022622"/>
    </source>
</evidence>
<keyword evidence="5 10" id="KW-0732">Signal</keyword>
<dbReference type="GeneID" id="37046254"/>
<organism evidence="12 13">
    <name type="scientific">Acaromyces ingoldii</name>
    <dbReference type="NCBI Taxonomy" id="215250"/>
    <lineage>
        <taxon>Eukaryota</taxon>
        <taxon>Fungi</taxon>
        <taxon>Dikarya</taxon>
        <taxon>Basidiomycota</taxon>
        <taxon>Ustilaginomycotina</taxon>
        <taxon>Exobasidiomycetes</taxon>
        <taxon>Exobasidiales</taxon>
        <taxon>Cryptobasidiaceae</taxon>
        <taxon>Acaromyces</taxon>
    </lineage>
</organism>
<evidence type="ECO:0000256" key="2">
    <source>
        <dbReference type="ARBA" id="ARBA00004609"/>
    </source>
</evidence>
<dbReference type="GO" id="GO:0046872">
    <property type="term" value="F:metal ion binding"/>
    <property type="evidence" value="ECO:0007669"/>
    <property type="project" value="UniProtKB-KW"/>
</dbReference>
<keyword evidence="7" id="KW-0119">Carbohydrate metabolism</keyword>
<comment type="subcellular location">
    <subcellularLocation>
        <location evidence="2">Cell membrane</location>
        <topology evidence="2">Lipid-anchor</topology>
        <topology evidence="2">GPI-anchor</topology>
    </subcellularLocation>
</comment>
<protein>
    <recommendedName>
        <fullName evidence="11">NodB homology domain-containing protein</fullName>
    </recommendedName>
</protein>
<evidence type="ECO:0000313" key="12">
    <source>
        <dbReference type="EMBL" id="PWN93092.1"/>
    </source>
</evidence>